<dbReference type="PROSITE" id="PS01124">
    <property type="entry name" value="HTH_ARAC_FAMILY_2"/>
    <property type="match status" value="1"/>
</dbReference>
<feature type="domain" description="HTH araC/xylS-type" evidence="3">
    <location>
        <begin position="136"/>
        <end position="236"/>
    </location>
</feature>
<evidence type="ECO:0000259" key="3">
    <source>
        <dbReference type="PROSITE" id="PS01124"/>
    </source>
</evidence>
<dbReference type="PANTHER" id="PTHR11019:SF190">
    <property type="entry name" value="ARAC-FAMILY REGULATORY PROTEIN"/>
    <property type="match status" value="1"/>
</dbReference>
<evidence type="ECO:0000313" key="5">
    <source>
        <dbReference type="Proteomes" id="UP001623290"/>
    </source>
</evidence>
<evidence type="ECO:0000256" key="2">
    <source>
        <dbReference type="ARBA" id="ARBA00023163"/>
    </source>
</evidence>
<proteinExistence type="predicted"/>
<keyword evidence="2" id="KW-0804">Transcription</keyword>
<reference evidence="4 5" key="1">
    <citation type="submission" date="2023-09" db="EMBL/GenBank/DDBJ databases">
        <title>Thioclava shenzhenensis sp. nov., a multidrug resistant bacteria-antagonizing species isolated from coastal seawater.</title>
        <authorList>
            <person name="Long M."/>
        </authorList>
    </citation>
    <scope>NUCLEOTIDE SEQUENCE [LARGE SCALE GENOMIC DNA]</scope>
    <source>
        <strain evidence="4 5">FTW29</strain>
    </source>
</reference>
<name>A0ABZ1DZ96_9RHOB</name>
<dbReference type="InterPro" id="IPR018060">
    <property type="entry name" value="HTH_AraC"/>
</dbReference>
<protein>
    <submittedName>
        <fullName evidence="4">AraC family transcriptional regulator</fullName>
    </submittedName>
</protein>
<dbReference type="Pfam" id="PF12833">
    <property type="entry name" value="HTH_18"/>
    <property type="match status" value="1"/>
</dbReference>
<dbReference type="RefSeq" id="WP_406721116.1">
    <property type="nucleotide sequence ID" value="NZ_CP135443.1"/>
</dbReference>
<dbReference type="SMART" id="SM00342">
    <property type="entry name" value="HTH_ARAC"/>
    <property type="match status" value="1"/>
</dbReference>
<dbReference type="InterPro" id="IPR009057">
    <property type="entry name" value="Homeodomain-like_sf"/>
</dbReference>
<dbReference type="SUPFAM" id="SSF46689">
    <property type="entry name" value="Homeodomain-like"/>
    <property type="match status" value="2"/>
</dbReference>
<dbReference type="Gene3D" id="1.10.10.60">
    <property type="entry name" value="Homeodomain-like"/>
    <property type="match status" value="1"/>
</dbReference>
<dbReference type="PANTHER" id="PTHR11019">
    <property type="entry name" value="HTH-TYPE TRANSCRIPTIONAL REGULATOR NIMR"/>
    <property type="match status" value="1"/>
</dbReference>
<evidence type="ECO:0000256" key="1">
    <source>
        <dbReference type="ARBA" id="ARBA00023015"/>
    </source>
</evidence>
<accession>A0ABZ1DZ96</accession>
<dbReference type="Proteomes" id="UP001623290">
    <property type="component" value="Chromosome"/>
</dbReference>
<sequence length="237" mass="26687">MTEAVPRIAPEAWPRALFSYDGMMRIEADLDRWFIPDRHGIWIPSGTSTKASLIADLEYQAFLIAPRFAARLAMPDRPTVLHASPLIRGIGRRLMLIDGGAALRRPAEWRRLCWAALDELARLERPDFALPGSGDPRLAQVMTRLLVSPAETSNLGRLAANIGTSERTLSRLFQKETGLNWREWRDRLRFFLAIEGLQSGRSSTDLANWLGYSSPSAFVAAFKRRSGNSPKSWRRGL</sequence>
<gene>
    <name evidence="4" type="ORF">RPE78_02220</name>
</gene>
<organism evidence="4 5">
    <name type="scientific">Thioclava litoralis</name>
    <dbReference type="NCBI Taxonomy" id="3076557"/>
    <lineage>
        <taxon>Bacteria</taxon>
        <taxon>Pseudomonadati</taxon>
        <taxon>Pseudomonadota</taxon>
        <taxon>Alphaproteobacteria</taxon>
        <taxon>Rhodobacterales</taxon>
        <taxon>Paracoccaceae</taxon>
        <taxon>Thioclava</taxon>
    </lineage>
</organism>
<evidence type="ECO:0000313" key="4">
    <source>
        <dbReference type="EMBL" id="WRY34129.1"/>
    </source>
</evidence>
<keyword evidence="1" id="KW-0805">Transcription regulation</keyword>
<dbReference type="EMBL" id="CP135443">
    <property type="protein sequence ID" value="WRY34129.1"/>
    <property type="molecule type" value="Genomic_DNA"/>
</dbReference>
<keyword evidence="5" id="KW-1185">Reference proteome</keyword>